<dbReference type="InterPro" id="IPR050129">
    <property type="entry name" value="Zn_alcohol_dh"/>
</dbReference>
<dbReference type="CDD" id="cd08234">
    <property type="entry name" value="threonine_DH_like"/>
    <property type="match status" value="1"/>
</dbReference>
<dbReference type="SUPFAM" id="SSF51735">
    <property type="entry name" value="NAD(P)-binding Rossmann-fold domains"/>
    <property type="match status" value="1"/>
</dbReference>
<dbReference type="PANTHER" id="PTHR43401">
    <property type="entry name" value="L-THREONINE 3-DEHYDROGENASE"/>
    <property type="match status" value="1"/>
</dbReference>
<dbReference type="GO" id="GO:0016491">
    <property type="term" value="F:oxidoreductase activity"/>
    <property type="evidence" value="ECO:0007669"/>
    <property type="project" value="UniProtKB-KW"/>
</dbReference>
<evidence type="ECO:0000256" key="3">
    <source>
        <dbReference type="ARBA" id="ARBA00023002"/>
    </source>
</evidence>
<name>A0A0S6VU62_9BACT</name>
<dbReference type="Gene3D" id="3.40.50.720">
    <property type="entry name" value="NAD(P)-binding Rossmann-like Domain"/>
    <property type="match status" value="1"/>
</dbReference>
<keyword evidence="7" id="KW-1185">Reference proteome</keyword>
<dbReference type="InterPro" id="IPR011032">
    <property type="entry name" value="GroES-like_sf"/>
</dbReference>
<organism evidence="6">
    <name type="scientific">Candidatus Moduliflexus flocculans</name>
    <dbReference type="NCBI Taxonomy" id="1499966"/>
    <lineage>
        <taxon>Bacteria</taxon>
        <taxon>Candidatus Moduliflexota</taxon>
        <taxon>Candidatus Moduliflexia</taxon>
        <taxon>Candidatus Moduliflexales</taxon>
        <taxon>Candidatus Moduliflexaceae</taxon>
    </lineage>
</organism>
<sequence length="335" mass="36668">MKALVLENARTPVIKDVPVPEIGTDDLLIRVKAAGICGTDVHIYEGEYFSEFPLIPGHEFSGVVEQVGKNVRAFMPGDRVTADPNIGCGKCYFCQINQQNQCEQLEAVGVTRNGAFAEYIAVPEHKAFHIGDLSFQDAALIEPLACVVYGLQQTPIPIGADVLIFGAGPIGLMLMQMLKHAGAARVVIVEGRENRRALANTLGAHHVVAVDGTERDMLKSLSQTGFDVVVDATGIPKVVEQMTIYARNRGILLYYGVCPKNDTIRISPYEIFRRDLKIYGAFALCNTFAPAIRFLQNQVVNVTSLLSHTFALEEFEEALATMRSGNSMKVQLQPD</sequence>
<dbReference type="InterPro" id="IPR013154">
    <property type="entry name" value="ADH-like_N"/>
</dbReference>
<reference evidence="6" key="1">
    <citation type="journal article" date="2015" name="PeerJ">
        <title>First genomic representation of candidate bacterial phylum KSB3 points to enhanced environmental sensing as a trigger of wastewater bulking.</title>
        <authorList>
            <person name="Sekiguchi Y."/>
            <person name="Ohashi A."/>
            <person name="Parks D.H."/>
            <person name="Yamauchi T."/>
            <person name="Tyson G.W."/>
            <person name="Hugenholtz P."/>
        </authorList>
    </citation>
    <scope>NUCLEOTIDE SEQUENCE [LARGE SCALE GENOMIC DNA]</scope>
</reference>
<dbReference type="Proteomes" id="UP000030700">
    <property type="component" value="Unassembled WGS sequence"/>
</dbReference>
<evidence type="ECO:0000259" key="5">
    <source>
        <dbReference type="SMART" id="SM00829"/>
    </source>
</evidence>
<dbReference type="Gene3D" id="3.90.180.10">
    <property type="entry name" value="Medium-chain alcohol dehydrogenases, catalytic domain"/>
    <property type="match status" value="1"/>
</dbReference>
<dbReference type="SUPFAM" id="SSF50129">
    <property type="entry name" value="GroES-like"/>
    <property type="match status" value="1"/>
</dbReference>
<accession>A0A0S6VU62</accession>
<evidence type="ECO:0000313" key="7">
    <source>
        <dbReference type="Proteomes" id="UP000030700"/>
    </source>
</evidence>
<dbReference type="GO" id="GO:0008270">
    <property type="term" value="F:zinc ion binding"/>
    <property type="evidence" value="ECO:0007669"/>
    <property type="project" value="InterPro"/>
</dbReference>
<comment type="cofactor">
    <cofactor evidence="4">
        <name>Zn(2+)</name>
        <dbReference type="ChEBI" id="CHEBI:29105"/>
    </cofactor>
</comment>
<gene>
    <name evidence="6" type="ORF">U14_00382</name>
</gene>
<dbReference type="SMART" id="SM00829">
    <property type="entry name" value="PKS_ER"/>
    <property type="match status" value="1"/>
</dbReference>
<dbReference type="HOGENOM" id="CLU_026673_11_0_0"/>
<evidence type="ECO:0000256" key="2">
    <source>
        <dbReference type="ARBA" id="ARBA00022833"/>
    </source>
</evidence>
<dbReference type="InterPro" id="IPR002328">
    <property type="entry name" value="ADH_Zn_CS"/>
</dbReference>
<dbReference type="InterPro" id="IPR013149">
    <property type="entry name" value="ADH-like_C"/>
</dbReference>
<keyword evidence="2 4" id="KW-0862">Zinc</keyword>
<proteinExistence type="inferred from homology"/>
<dbReference type="STRING" id="1499966.U14_00382"/>
<dbReference type="InterPro" id="IPR036291">
    <property type="entry name" value="NAD(P)-bd_dom_sf"/>
</dbReference>
<evidence type="ECO:0000256" key="4">
    <source>
        <dbReference type="RuleBase" id="RU361277"/>
    </source>
</evidence>
<dbReference type="EMBL" id="DF820455">
    <property type="protein sequence ID" value="GAK49164.1"/>
    <property type="molecule type" value="Genomic_DNA"/>
</dbReference>
<feature type="domain" description="Enoyl reductase (ER)" evidence="5">
    <location>
        <begin position="9"/>
        <end position="332"/>
    </location>
</feature>
<dbReference type="Pfam" id="PF08240">
    <property type="entry name" value="ADH_N"/>
    <property type="match status" value="1"/>
</dbReference>
<keyword evidence="3" id="KW-0560">Oxidoreductase</keyword>
<comment type="similarity">
    <text evidence="4">Belongs to the zinc-containing alcohol dehydrogenase family.</text>
</comment>
<dbReference type="Pfam" id="PF00107">
    <property type="entry name" value="ADH_zinc_N"/>
    <property type="match status" value="1"/>
</dbReference>
<dbReference type="InterPro" id="IPR020843">
    <property type="entry name" value="ER"/>
</dbReference>
<dbReference type="PROSITE" id="PS00059">
    <property type="entry name" value="ADH_ZINC"/>
    <property type="match status" value="1"/>
</dbReference>
<evidence type="ECO:0000313" key="6">
    <source>
        <dbReference type="EMBL" id="GAK49164.1"/>
    </source>
</evidence>
<protein>
    <submittedName>
        <fullName evidence="6">Alcohol dehydrogenase GroES domain protein</fullName>
    </submittedName>
</protein>
<keyword evidence="1 4" id="KW-0479">Metal-binding</keyword>
<dbReference type="AlphaFoldDB" id="A0A0S6VU62"/>
<evidence type="ECO:0000256" key="1">
    <source>
        <dbReference type="ARBA" id="ARBA00022723"/>
    </source>
</evidence>
<dbReference type="PANTHER" id="PTHR43401:SF2">
    <property type="entry name" value="L-THREONINE 3-DEHYDROGENASE"/>
    <property type="match status" value="1"/>
</dbReference>